<dbReference type="AlphaFoldDB" id="A0A916XNI5"/>
<keyword evidence="7" id="KW-1185">Reference proteome</keyword>
<reference evidence="6" key="1">
    <citation type="journal article" date="2014" name="Int. J. Syst. Evol. Microbiol.">
        <title>Complete genome sequence of Corynebacterium casei LMG S-19264T (=DSM 44701T), isolated from a smear-ripened cheese.</title>
        <authorList>
            <consortium name="US DOE Joint Genome Institute (JGI-PGF)"/>
            <person name="Walter F."/>
            <person name="Albersmeier A."/>
            <person name="Kalinowski J."/>
            <person name="Ruckert C."/>
        </authorList>
    </citation>
    <scope>NUCLEOTIDE SEQUENCE</scope>
    <source>
        <strain evidence="6">CGMCC 1.10998</strain>
    </source>
</reference>
<dbReference type="RefSeq" id="WP_188567675.1">
    <property type="nucleotide sequence ID" value="NZ_BMED01000004.1"/>
</dbReference>
<dbReference type="EMBL" id="BMED01000004">
    <property type="protein sequence ID" value="GGC86840.1"/>
    <property type="molecule type" value="Genomic_DNA"/>
</dbReference>
<comment type="caution">
    <text evidence="6">The sequence shown here is derived from an EMBL/GenBank/DDBJ whole genome shotgun (WGS) entry which is preliminary data.</text>
</comment>
<evidence type="ECO:0000313" key="6">
    <source>
        <dbReference type="EMBL" id="GGC86840.1"/>
    </source>
</evidence>
<reference evidence="6" key="2">
    <citation type="submission" date="2020-09" db="EMBL/GenBank/DDBJ databases">
        <authorList>
            <person name="Sun Q."/>
            <person name="Zhou Y."/>
        </authorList>
    </citation>
    <scope>NUCLEOTIDE SEQUENCE</scope>
    <source>
        <strain evidence="6">CGMCC 1.10998</strain>
    </source>
</reference>
<feature type="transmembrane region" description="Helical" evidence="5">
    <location>
        <begin position="6"/>
        <end position="27"/>
    </location>
</feature>
<dbReference type="GO" id="GO:0004602">
    <property type="term" value="F:glutathione peroxidase activity"/>
    <property type="evidence" value="ECO:0007669"/>
    <property type="project" value="TreeGrafter"/>
</dbReference>
<keyword evidence="2 5" id="KW-0812">Transmembrane</keyword>
<evidence type="ECO:0000256" key="2">
    <source>
        <dbReference type="ARBA" id="ARBA00022692"/>
    </source>
</evidence>
<dbReference type="InterPro" id="IPR023352">
    <property type="entry name" value="MAPEG-like_dom_sf"/>
</dbReference>
<comment type="subcellular location">
    <subcellularLocation>
        <location evidence="1">Membrane</location>
        <topology evidence="1">Multi-pass membrane protein</topology>
    </subcellularLocation>
</comment>
<dbReference type="SUPFAM" id="SSF161084">
    <property type="entry name" value="MAPEG domain-like"/>
    <property type="match status" value="1"/>
</dbReference>
<dbReference type="GO" id="GO:0016020">
    <property type="term" value="C:membrane"/>
    <property type="evidence" value="ECO:0007669"/>
    <property type="project" value="UniProtKB-SubCell"/>
</dbReference>
<feature type="transmembrane region" description="Helical" evidence="5">
    <location>
        <begin position="54"/>
        <end position="72"/>
    </location>
</feature>
<evidence type="ECO:0000256" key="3">
    <source>
        <dbReference type="ARBA" id="ARBA00022989"/>
    </source>
</evidence>
<dbReference type="InterPro" id="IPR001129">
    <property type="entry name" value="Membr-assoc_MAPEG"/>
</dbReference>
<dbReference type="InterPro" id="IPR050997">
    <property type="entry name" value="MAPEG"/>
</dbReference>
<proteinExistence type="predicted"/>
<name>A0A916XNI5_9BURK</name>
<evidence type="ECO:0000256" key="1">
    <source>
        <dbReference type="ARBA" id="ARBA00004141"/>
    </source>
</evidence>
<organism evidence="6 7">
    <name type="scientific">Undibacterium terreum</name>
    <dbReference type="NCBI Taxonomy" id="1224302"/>
    <lineage>
        <taxon>Bacteria</taxon>
        <taxon>Pseudomonadati</taxon>
        <taxon>Pseudomonadota</taxon>
        <taxon>Betaproteobacteria</taxon>
        <taxon>Burkholderiales</taxon>
        <taxon>Oxalobacteraceae</taxon>
        <taxon>Undibacterium</taxon>
    </lineage>
</organism>
<dbReference type="GO" id="GO:0006691">
    <property type="term" value="P:leukotriene metabolic process"/>
    <property type="evidence" value="ECO:0007669"/>
    <property type="project" value="UniProtKB-ARBA"/>
</dbReference>
<feature type="transmembrane region" description="Helical" evidence="5">
    <location>
        <begin position="108"/>
        <end position="128"/>
    </location>
</feature>
<gene>
    <name evidence="6" type="ORF">GCM10011396_37680</name>
</gene>
<evidence type="ECO:0000256" key="5">
    <source>
        <dbReference type="SAM" id="Phobius"/>
    </source>
</evidence>
<dbReference type="Gene3D" id="1.20.120.550">
    <property type="entry name" value="Membrane associated eicosanoid/glutathione metabolism-like domain"/>
    <property type="match status" value="1"/>
</dbReference>
<dbReference type="Pfam" id="PF01124">
    <property type="entry name" value="MAPEG"/>
    <property type="match status" value="1"/>
</dbReference>
<evidence type="ECO:0000256" key="4">
    <source>
        <dbReference type="ARBA" id="ARBA00023136"/>
    </source>
</evidence>
<sequence>MQFQWTAWATIAALLMYLWVIMGVALARGKYKVIAPAVDGPAGFLRAMRVQVNTAEQIILFLPALWMCAYFLGDRWAALGGAAWTVGRIVYAQAYYKDPAKRSAGFMIGLLATLGLLAGTALGLTGLLR</sequence>
<accession>A0A916XNI5</accession>
<evidence type="ECO:0000313" key="7">
    <source>
        <dbReference type="Proteomes" id="UP000637423"/>
    </source>
</evidence>
<keyword evidence="3 5" id="KW-1133">Transmembrane helix</keyword>
<dbReference type="Proteomes" id="UP000637423">
    <property type="component" value="Unassembled WGS sequence"/>
</dbReference>
<dbReference type="PANTHER" id="PTHR10250:SF15">
    <property type="entry name" value="MICROSOMAL GLUTATHIONE S-TRANSFERASE-RELATED"/>
    <property type="match status" value="1"/>
</dbReference>
<keyword evidence="4 5" id="KW-0472">Membrane</keyword>
<dbReference type="PANTHER" id="PTHR10250">
    <property type="entry name" value="MICROSOMAL GLUTATHIONE S-TRANSFERASE"/>
    <property type="match status" value="1"/>
</dbReference>
<protein>
    <submittedName>
        <fullName evidence="6">Glutathione S-transferase</fullName>
    </submittedName>
</protein>
<dbReference type="GO" id="GO:0004364">
    <property type="term" value="F:glutathione transferase activity"/>
    <property type="evidence" value="ECO:0007669"/>
    <property type="project" value="TreeGrafter"/>
</dbReference>